<protein>
    <submittedName>
        <fullName evidence="1">Uncharacterized protein</fullName>
    </submittedName>
</protein>
<evidence type="ECO:0000313" key="1">
    <source>
        <dbReference type="EMBL" id="RXE58271.1"/>
    </source>
</evidence>
<dbReference type="OrthoDB" id="702at2"/>
<dbReference type="RefSeq" id="WP_069194972.1">
    <property type="nucleotide sequence ID" value="NZ_RLII01000021.1"/>
</dbReference>
<dbReference type="Proteomes" id="UP000289166">
    <property type="component" value="Unassembled WGS sequence"/>
</dbReference>
<dbReference type="PANTHER" id="PTHR43169:SF3">
    <property type="entry name" value="ATPASE, PP-LOOP SUPERFAMILY-RELATED"/>
    <property type="match status" value="1"/>
</dbReference>
<dbReference type="AlphaFoldDB" id="A0A4Q0I2A3"/>
<dbReference type="Gene3D" id="3.40.50.620">
    <property type="entry name" value="HUPs"/>
    <property type="match status" value="1"/>
</dbReference>
<proteinExistence type="predicted"/>
<name>A0A4Q0I2A3_9FIRM</name>
<comment type="caution">
    <text evidence="1">The sequence shown here is derived from an EMBL/GenBank/DDBJ whole genome shotgun (WGS) entry which is preliminary data.</text>
</comment>
<dbReference type="EMBL" id="RLII01000021">
    <property type="protein sequence ID" value="RXE58271.1"/>
    <property type="molecule type" value="Genomic_DNA"/>
</dbReference>
<dbReference type="PANTHER" id="PTHR43169">
    <property type="entry name" value="EXSB FAMILY PROTEIN"/>
    <property type="match status" value="1"/>
</dbReference>
<evidence type="ECO:0000313" key="2">
    <source>
        <dbReference type="Proteomes" id="UP000289166"/>
    </source>
</evidence>
<dbReference type="SUPFAM" id="SSF52402">
    <property type="entry name" value="Adenine nucleotide alpha hydrolases-like"/>
    <property type="match status" value="1"/>
</dbReference>
<organism evidence="1 2">
    <name type="scientific">Acetivibrio mesophilus</name>
    <dbReference type="NCBI Taxonomy" id="2487273"/>
    <lineage>
        <taxon>Bacteria</taxon>
        <taxon>Bacillati</taxon>
        <taxon>Bacillota</taxon>
        <taxon>Clostridia</taxon>
        <taxon>Eubacteriales</taxon>
        <taxon>Oscillospiraceae</taxon>
        <taxon>Acetivibrio</taxon>
    </lineage>
</organism>
<gene>
    <name evidence="1" type="ORF">EFD62_13290</name>
</gene>
<reference evidence="2" key="1">
    <citation type="submission" date="2018-11" db="EMBL/GenBank/DDBJ databases">
        <title>Genome sequencing of a novel mesophilic and cellulolytic organism within the genus Hungateiclostridium.</title>
        <authorList>
            <person name="Rettenmaier R."/>
            <person name="Liebl W."/>
            <person name="Zverlov V."/>
        </authorList>
    </citation>
    <scope>NUCLEOTIDE SEQUENCE [LARGE SCALE GENOMIC DNA]</scope>
    <source>
        <strain evidence="2">N2K1</strain>
    </source>
</reference>
<dbReference type="InterPro" id="IPR052188">
    <property type="entry name" value="Ni-pincer_cofactor_biosynth"/>
</dbReference>
<accession>A0A4Q0I2A3</accession>
<keyword evidence="2" id="KW-1185">Reference proteome</keyword>
<sequence length="341" mass="39646">MEAKEVVICKKCILPTTFRDIEFNEDGICSYCTSNKTVAKERNVSPEYKAKCIKEIDEIIESVRGKGQYDCAVGFSGGKDSTYLLWVLKEKYKLNVLAIAVDHGFMPNVTIENINTVPQKLGIDLVTFKINSGFMERFFKYKFYNYKSKAVFDSMCGDCSDILEGSVMRVAASFNIPLVFIGLSPEQVNRYFYEVPYDHINSNWEKEFLNSESFNKNDKLYMWNAKNDSEKKLKVILPFHVWDYSEDEVVKKLEELDLLTVKNSNPLKTRCKILDTMCYVDKHRLGYDGFVAPFSDLIRFGKAPREKYYDLFYGKDYELNMEHVNEVISRLDLDMELILNK</sequence>
<dbReference type="InterPro" id="IPR014729">
    <property type="entry name" value="Rossmann-like_a/b/a_fold"/>
</dbReference>